<protein>
    <recommendedName>
        <fullName evidence="3">Aminotransferase</fullName>
    </recommendedName>
</protein>
<accession>A0AAX2QLA7</accession>
<dbReference type="EMBL" id="SMBI01000006">
    <property type="protein sequence ID" value="TCU24314.1"/>
    <property type="molecule type" value="Genomic_DNA"/>
</dbReference>
<organism evidence="1 2">
    <name type="scientific">Rhizobium laguerreae</name>
    <dbReference type="NCBI Taxonomy" id="1076926"/>
    <lineage>
        <taxon>Bacteria</taxon>
        <taxon>Pseudomonadati</taxon>
        <taxon>Pseudomonadota</taxon>
        <taxon>Alphaproteobacteria</taxon>
        <taxon>Hyphomicrobiales</taxon>
        <taxon>Rhizobiaceae</taxon>
        <taxon>Rhizobium/Agrobacterium group</taxon>
        <taxon>Rhizobium</taxon>
    </lineage>
</organism>
<evidence type="ECO:0000313" key="1">
    <source>
        <dbReference type="EMBL" id="TCU24314.1"/>
    </source>
</evidence>
<dbReference type="AlphaFoldDB" id="A0AAX2QLA7"/>
<reference evidence="1 2" key="1">
    <citation type="submission" date="2019-03" db="EMBL/GenBank/DDBJ databases">
        <title>Genomic Encyclopedia of Type Strains, Phase IV (KMG-V): Genome sequencing to study the core and pangenomes of soil and plant-associated prokaryotes.</title>
        <authorList>
            <person name="Whitman W."/>
        </authorList>
    </citation>
    <scope>NUCLEOTIDE SEQUENCE [LARGE SCALE GENOMIC DNA]</scope>
    <source>
        <strain evidence="1 2">FB403</strain>
    </source>
</reference>
<gene>
    <name evidence="1" type="ORF">EV131_106303</name>
</gene>
<sequence length="320" mass="35786">MYRDIMHKQAPPKATLNKWLTSYSSSKKGYGHILLEQIVPGDATIREGLRPYFESAHSDAREYFHAYAGMSLHPDAGAPGCNAKYPNCLPPKARRGVFGEVMSGLMTEALDFVGNHEWIVPVFLFRNQEDARQYIYVLSRDPARKREVLGRKGDDFIGIVVNDDGAVTRFIAGEAKWRKKWIPSVLDDVMLGTKIEVPKKSGNLVHDGKGVWFEINRALDVPIGVKQLQDILQELAPDEYANVILSLDKIQQLQNPAPSERTDLILLVGGSAAGRGEGEPLLEWETKPSQHQKNRDLQVVEIILSDGDALIDALYDSLWP</sequence>
<evidence type="ECO:0008006" key="3">
    <source>
        <dbReference type="Google" id="ProtNLM"/>
    </source>
</evidence>
<evidence type="ECO:0000313" key="2">
    <source>
        <dbReference type="Proteomes" id="UP000295021"/>
    </source>
</evidence>
<proteinExistence type="predicted"/>
<dbReference type="RefSeq" id="WP_245521141.1">
    <property type="nucleotide sequence ID" value="NZ_SMBI01000006.1"/>
</dbReference>
<dbReference type="Proteomes" id="UP000295021">
    <property type="component" value="Unassembled WGS sequence"/>
</dbReference>
<name>A0AAX2QLA7_9HYPH</name>
<comment type="caution">
    <text evidence="1">The sequence shown here is derived from an EMBL/GenBank/DDBJ whole genome shotgun (WGS) entry which is preliminary data.</text>
</comment>